<evidence type="ECO:0000313" key="2">
    <source>
        <dbReference type="Proteomes" id="UP000054928"/>
    </source>
</evidence>
<dbReference type="EMBL" id="CCYD01000524">
    <property type="protein sequence ID" value="CEG41120.1"/>
    <property type="molecule type" value="Genomic_DNA"/>
</dbReference>
<accession>A0A0P1AJI0</accession>
<reference evidence="2" key="1">
    <citation type="submission" date="2014-09" db="EMBL/GenBank/DDBJ databases">
        <authorList>
            <person name="Sharma Rahul"/>
            <person name="Thines Marco"/>
        </authorList>
    </citation>
    <scope>NUCLEOTIDE SEQUENCE [LARGE SCALE GENOMIC DNA]</scope>
</reference>
<sequence>MSTESDHLSLLQVPSVNQLVPVPASSTKVFLQLKMGLGFTKSTLGRAKVVHEYVVVKTQTRMRGYRGKTIMIRFLVVDAMKIAKIIFLPDTMPYRQLPSLVF</sequence>
<dbReference type="AlphaFoldDB" id="A0A0P1AJI0"/>
<keyword evidence="2" id="KW-1185">Reference proteome</keyword>
<proteinExistence type="predicted"/>
<organism evidence="1 2">
    <name type="scientific">Plasmopara halstedii</name>
    <name type="common">Downy mildew of sunflower</name>
    <dbReference type="NCBI Taxonomy" id="4781"/>
    <lineage>
        <taxon>Eukaryota</taxon>
        <taxon>Sar</taxon>
        <taxon>Stramenopiles</taxon>
        <taxon>Oomycota</taxon>
        <taxon>Peronosporomycetes</taxon>
        <taxon>Peronosporales</taxon>
        <taxon>Peronosporaceae</taxon>
        <taxon>Plasmopara</taxon>
    </lineage>
</organism>
<evidence type="ECO:0000313" key="1">
    <source>
        <dbReference type="EMBL" id="CEG41120.1"/>
    </source>
</evidence>
<dbReference type="GeneID" id="36406340"/>
<dbReference type="Proteomes" id="UP000054928">
    <property type="component" value="Unassembled WGS sequence"/>
</dbReference>
<protein>
    <submittedName>
        <fullName evidence="1">Uncharacterized protein</fullName>
    </submittedName>
</protein>
<name>A0A0P1AJI0_PLAHL</name>
<dbReference type="RefSeq" id="XP_024577489.1">
    <property type="nucleotide sequence ID" value="XM_024726854.1"/>
</dbReference>